<evidence type="ECO:0000256" key="6">
    <source>
        <dbReference type="SAM" id="Phobius"/>
    </source>
</evidence>
<organism evidence="8 9">
    <name type="scientific">Armadillidium nasatum</name>
    <dbReference type="NCBI Taxonomy" id="96803"/>
    <lineage>
        <taxon>Eukaryota</taxon>
        <taxon>Metazoa</taxon>
        <taxon>Ecdysozoa</taxon>
        <taxon>Arthropoda</taxon>
        <taxon>Crustacea</taxon>
        <taxon>Multicrustacea</taxon>
        <taxon>Malacostraca</taxon>
        <taxon>Eumalacostraca</taxon>
        <taxon>Peracarida</taxon>
        <taxon>Isopoda</taxon>
        <taxon>Oniscidea</taxon>
        <taxon>Crinocheta</taxon>
        <taxon>Armadillidiidae</taxon>
        <taxon>Armadillidium</taxon>
    </lineage>
</organism>
<evidence type="ECO:0000256" key="4">
    <source>
        <dbReference type="ARBA" id="ARBA00023136"/>
    </source>
</evidence>
<dbReference type="GO" id="GO:0000045">
    <property type="term" value="P:autophagosome assembly"/>
    <property type="evidence" value="ECO:0007669"/>
    <property type="project" value="TreeGrafter"/>
</dbReference>
<keyword evidence="9" id="KW-1185">Reference proteome</keyword>
<comment type="subcellular location">
    <subcellularLocation>
        <location evidence="1">Membrane</location>
        <topology evidence="1">Multi-pass membrane protein</topology>
    </subcellularLocation>
</comment>
<keyword evidence="2 6" id="KW-0812">Transmembrane</keyword>
<dbReference type="Pfam" id="PF09335">
    <property type="entry name" value="VTT_dom"/>
    <property type="match status" value="1"/>
</dbReference>
<evidence type="ECO:0000256" key="1">
    <source>
        <dbReference type="ARBA" id="ARBA00004141"/>
    </source>
</evidence>
<feature type="transmembrane region" description="Helical" evidence="6">
    <location>
        <begin position="32"/>
        <end position="53"/>
    </location>
</feature>
<accession>A0A5N5SRQ4</accession>
<evidence type="ECO:0000256" key="5">
    <source>
        <dbReference type="ARBA" id="ARBA00025797"/>
    </source>
</evidence>
<dbReference type="PANTHER" id="PTHR43220">
    <property type="match status" value="1"/>
</dbReference>
<dbReference type="EMBL" id="SEYY01020989">
    <property type="protein sequence ID" value="KAB7496836.1"/>
    <property type="molecule type" value="Genomic_DNA"/>
</dbReference>
<proteinExistence type="inferred from homology"/>
<dbReference type="AlphaFoldDB" id="A0A5N5SRQ4"/>
<dbReference type="GO" id="GO:0005789">
    <property type="term" value="C:endoplasmic reticulum membrane"/>
    <property type="evidence" value="ECO:0007669"/>
    <property type="project" value="TreeGrafter"/>
</dbReference>
<feature type="transmembrane region" description="Helical" evidence="6">
    <location>
        <begin position="85"/>
        <end position="104"/>
    </location>
</feature>
<dbReference type="InterPro" id="IPR032816">
    <property type="entry name" value="VTT_dom"/>
</dbReference>
<evidence type="ECO:0000313" key="8">
    <source>
        <dbReference type="EMBL" id="KAB7496836.1"/>
    </source>
</evidence>
<dbReference type="PANTHER" id="PTHR43220:SF18">
    <property type="entry name" value="TRANSMEMBRANE PROTEIN 41B"/>
    <property type="match status" value="1"/>
</dbReference>
<evidence type="ECO:0000256" key="2">
    <source>
        <dbReference type="ARBA" id="ARBA00022692"/>
    </source>
</evidence>
<feature type="transmembrane region" description="Helical" evidence="6">
    <location>
        <begin position="110"/>
        <end position="131"/>
    </location>
</feature>
<dbReference type="InterPro" id="IPR045014">
    <property type="entry name" value="TM41A/B"/>
</dbReference>
<gene>
    <name evidence="8" type="primary">tmem41b</name>
    <name evidence="8" type="ORF">Anas_05129</name>
</gene>
<dbReference type="OrthoDB" id="3364966at2759"/>
<comment type="caution">
    <text evidence="8">The sequence shown here is derived from an EMBL/GenBank/DDBJ whole genome shotgun (WGS) entry which is preliminary data.</text>
</comment>
<feature type="domain" description="VTT" evidence="7">
    <location>
        <begin position="90"/>
        <end position="197"/>
    </location>
</feature>
<dbReference type="Proteomes" id="UP000326759">
    <property type="component" value="Unassembled WGS sequence"/>
</dbReference>
<keyword evidence="4 6" id="KW-0472">Membrane</keyword>
<feature type="non-terminal residue" evidence="8">
    <location>
        <position position="197"/>
    </location>
</feature>
<evidence type="ECO:0000256" key="3">
    <source>
        <dbReference type="ARBA" id="ARBA00022989"/>
    </source>
</evidence>
<evidence type="ECO:0000313" key="9">
    <source>
        <dbReference type="Proteomes" id="UP000326759"/>
    </source>
</evidence>
<name>A0A5N5SRQ4_9CRUS</name>
<evidence type="ECO:0000259" key="7">
    <source>
        <dbReference type="Pfam" id="PF09335"/>
    </source>
</evidence>
<keyword evidence="3 6" id="KW-1133">Transmembrane helix</keyword>
<sequence length="197" mass="22845">MDTNYKETEPYRMKVKQKTIKEGVEGEMGVKKALVCLISIFLLSSCALAYVYMNFPHLEEKEYEHMKLPSHIEDAKNIGRVLSRLQTFAIPGSIFLSILSGFLFRWEVALFLICVCSATGATFCYLLFYLVGRPLVTKYFPTRIKLWQEKIDKHKDNLLFYVIFLRITPFLPNWFINISSPVLNVSLRPFWLGTLIG</sequence>
<comment type="similarity">
    <text evidence="5">Belongs to the TMEM41 family.</text>
</comment>
<reference evidence="8 9" key="1">
    <citation type="journal article" date="2019" name="PLoS Biol.">
        <title>Sex chromosomes control vertical transmission of feminizing Wolbachia symbionts in an isopod.</title>
        <authorList>
            <person name="Becking T."/>
            <person name="Chebbi M.A."/>
            <person name="Giraud I."/>
            <person name="Moumen B."/>
            <person name="Laverre T."/>
            <person name="Caubet Y."/>
            <person name="Peccoud J."/>
            <person name="Gilbert C."/>
            <person name="Cordaux R."/>
        </authorList>
    </citation>
    <scope>NUCLEOTIDE SEQUENCE [LARGE SCALE GENOMIC DNA]</scope>
    <source>
        <strain evidence="8">ANa2</strain>
        <tissue evidence="8">Whole body excluding digestive tract and cuticle</tissue>
    </source>
</reference>
<protein>
    <submittedName>
        <fullName evidence="8">Transmembrane protein 41B</fullName>
    </submittedName>
</protein>